<dbReference type="Gene3D" id="3.40.50.1240">
    <property type="entry name" value="Phosphoglycerate mutase-like"/>
    <property type="match status" value="1"/>
</dbReference>
<evidence type="ECO:0000256" key="2">
    <source>
        <dbReference type="ARBA" id="ARBA00008422"/>
    </source>
</evidence>
<evidence type="ECO:0000256" key="9">
    <source>
        <dbReference type="ARBA" id="ARBA00023136"/>
    </source>
</evidence>
<keyword evidence="9" id="KW-0472">Membrane</keyword>
<evidence type="ECO:0000256" key="18">
    <source>
        <dbReference type="SAM" id="SignalP"/>
    </source>
</evidence>
<evidence type="ECO:0000256" key="14">
    <source>
        <dbReference type="ARBA" id="ARBA00043691"/>
    </source>
</evidence>
<feature type="signal peptide" evidence="18">
    <location>
        <begin position="1"/>
        <end position="28"/>
    </location>
</feature>
<comment type="subcellular location">
    <subcellularLocation>
        <location evidence="1">Cell membrane</location>
    </subcellularLocation>
</comment>
<sequence>MTRPVVYCRPSGFITATIVFALLGRGAASSGAGVCNGVKFRNFGLNSAYPSRPSGDEVEAVVIQGCEPVNTFHLVRHGTRWGSSSDNKLILSLRDLQRKILDNGRDGRDIDLCEDDLRAIAEWTTSVDTVTSYGLTEQGQTDQLRLGSRFGRRFPFLRDLARDGILLKHGVAARTKESAEYFGRGLLRQDTSTDGYDYLCDFFSTCPKFDAQYVKYLVSGPYVTFQKGPEMLEMMQRVSTRLGFEETLSFDYIEAMYTDCALETAWNTSKAGHKPAWCSVFQDEDFVVLEYWADLQENQRTGYYDEDFHSKIGCNPIKEMYSFFENAIDDKIATKERARFYFTHDTLLNQVVTFLRLFKDSPPLTDSFRGERQWHVSHFSPFASNFGGTLFRCGAKSDHGSQFKVQFYLNEWPIEFDICNGSVCTWEQVTNIFEEGLGTCDTAAACTGLDTVVKTATSLAKKISGIFG</sequence>
<accession>A0A6J1TC64</accession>
<comment type="catalytic activity">
    <reaction evidence="12">
        <text>1D-myo-inositol 1,2,5,6-tetrakisphosphate + H2O = 1D-myo-inositol 1,2,6-trisphosphate + phosphate</text>
        <dbReference type="Rhea" id="RHEA:77119"/>
        <dbReference type="ChEBI" id="CHEBI:15377"/>
        <dbReference type="ChEBI" id="CHEBI:43474"/>
        <dbReference type="ChEBI" id="CHEBI:195535"/>
        <dbReference type="ChEBI" id="CHEBI:195537"/>
        <dbReference type="EC" id="3.1.3.62"/>
    </reaction>
    <physiologicalReaction direction="left-to-right" evidence="12">
        <dbReference type="Rhea" id="RHEA:77120"/>
    </physiologicalReaction>
</comment>
<evidence type="ECO:0000256" key="4">
    <source>
        <dbReference type="ARBA" id="ARBA00013040"/>
    </source>
</evidence>
<comment type="similarity">
    <text evidence="2">Belongs to the histidine acid phosphatase family. MINPP1 subfamily.</text>
</comment>
<name>A0A6J1TC64_FRAOC</name>
<evidence type="ECO:0000256" key="7">
    <source>
        <dbReference type="ARBA" id="ARBA00022729"/>
    </source>
</evidence>
<evidence type="ECO:0000256" key="5">
    <source>
        <dbReference type="ARBA" id="ARBA00018097"/>
    </source>
</evidence>
<feature type="disulfide bond" evidence="17">
    <location>
        <begin position="66"/>
        <end position="393"/>
    </location>
</feature>
<dbReference type="Proteomes" id="UP000504606">
    <property type="component" value="Unplaced"/>
</dbReference>
<dbReference type="GO" id="GO:0034417">
    <property type="term" value="F:bisphosphoglycerate 3-phosphatase activity"/>
    <property type="evidence" value="ECO:0007669"/>
    <property type="project" value="UniProtKB-EC"/>
</dbReference>
<evidence type="ECO:0000256" key="10">
    <source>
        <dbReference type="ARBA" id="ARBA00023180"/>
    </source>
</evidence>
<dbReference type="PIRSF" id="PIRSF000894">
    <property type="entry name" value="Acid_phosphatase"/>
    <property type="match status" value="1"/>
</dbReference>
<evidence type="ECO:0000256" key="12">
    <source>
        <dbReference type="ARBA" id="ARBA00043668"/>
    </source>
</evidence>
<feature type="chain" id="PRO_5026953304" description="Multiple inositol polyphosphate phosphatase 1" evidence="18">
    <location>
        <begin position="29"/>
        <end position="468"/>
    </location>
</feature>
<dbReference type="GeneID" id="113213497"/>
<dbReference type="GO" id="GO:0003993">
    <property type="term" value="F:acid phosphatase activity"/>
    <property type="evidence" value="ECO:0007669"/>
    <property type="project" value="TreeGrafter"/>
</dbReference>
<dbReference type="KEGG" id="foc:113213497"/>
<dbReference type="OrthoDB" id="6509975at2759"/>
<evidence type="ECO:0000256" key="3">
    <source>
        <dbReference type="ARBA" id="ARBA00012976"/>
    </source>
</evidence>
<dbReference type="GO" id="GO:0052745">
    <property type="term" value="F:inositol phosphate phosphatase activity"/>
    <property type="evidence" value="ECO:0007669"/>
    <property type="project" value="TreeGrafter"/>
</dbReference>
<reference evidence="20" key="1">
    <citation type="submission" date="2025-08" db="UniProtKB">
        <authorList>
            <consortium name="RefSeq"/>
        </authorList>
    </citation>
    <scope>IDENTIFICATION</scope>
    <source>
        <tissue evidence="20">Whole organism</tissue>
    </source>
</reference>
<proteinExistence type="inferred from homology"/>
<dbReference type="InterPro" id="IPR016274">
    <property type="entry name" value="Histidine_acid_Pase_euk"/>
</dbReference>
<dbReference type="Pfam" id="PF00328">
    <property type="entry name" value="His_Phos_2"/>
    <property type="match status" value="1"/>
</dbReference>
<dbReference type="EC" id="3.1.3.62" evidence="4"/>
<dbReference type="AlphaFoldDB" id="A0A6J1TC64"/>
<gene>
    <name evidence="20" type="primary">LOC113213497</name>
</gene>
<evidence type="ECO:0000256" key="8">
    <source>
        <dbReference type="ARBA" id="ARBA00022801"/>
    </source>
</evidence>
<evidence type="ECO:0000256" key="15">
    <source>
        <dbReference type="ARBA" id="ARBA00043832"/>
    </source>
</evidence>
<evidence type="ECO:0000313" key="19">
    <source>
        <dbReference type="Proteomes" id="UP000504606"/>
    </source>
</evidence>
<evidence type="ECO:0000256" key="1">
    <source>
        <dbReference type="ARBA" id="ARBA00004236"/>
    </source>
</evidence>
<evidence type="ECO:0000256" key="16">
    <source>
        <dbReference type="PIRSR" id="PIRSR000894-1"/>
    </source>
</evidence>
<comment type="catalytic activity">
    <reaction evidence="13">
        <text>1D-myo-inositol 1,2,4,5,6-pentakisphosphate + H2O = 1D-myo-inositol 1,2,5,6-tetrakisphosphate + phosphate</text>
        <dbReference type="Rhea" id="RHEA:77115"/>
        <dbReference type="ChEBI" id="CHEBI:15377"/>
        <dbReference type="ChEBI" id="CHEBI:43474"/>
        <dbReference type="ChEBI" id="CHEBI:57798"/>
        <dbReference type="ChEBI" id="CHEBI:195535"/>
        <dbReference type="EC" id="3.1.3.62"/>
    </reaction>
    <physiologicalReaction direction="left-to-right" evidence="13">
        <dbReference type="Rhea" id="RHEA:77116"/>
    </physiologicalReaction>
</comment>
<evidence type="ECO:0000256" key="13">
    <source>
        <dbReference type="ARBA" id="ARBA00043671"/>
    </source>
</evidence>
<dbReference type="SUPFAM" id="SSF53254">
    <property type="entry name" value="Phosphoglycerate mutase-like"/>
    <property type="match status" value="1"/>
</dbReference>
<dbReference type="PANTHER" id="PTHR20963:SF8">
    <property type="entry name" value="MULTIPLE INOSITOL POLYPHOSPHATE PHOSPHATASE 1"/>
    <property type="match status" value="1"/>
</dbReference>
<feature type="active site" description="Nucleophile" evidence="16">
    <location>
        <position position="77"/>
    </location>
</feature>
<keyword evidence="7 18" id="KW-0732">Signal</keyword>
<evidence type="ECO:0000256" key="6">
    <source>
        <dbReference type="ARBA" id="ARBA00022475"/>
    </source>
</evidence>
<evidence type="ECO:0000256" key="17">
    <source>
        <dbReference type="PIRSR" id="PIRSR000894-2"/>
    </source>
</evidence>
<comment type="catalytic activity">
    <reaction evidence="15">
        <text>(2R)-2,3-bisphosphoglycerate + H2O = (2R)-2-phosphoglycerate + phosphate</text>
        <dbReference type="Rhea" id="RHEA:27381"/>
        <dbReference type="ChEBI" id="CHEBI:15377"/>
        <dbReference type="ChEBI" id="CHEBI:43474"/>
        <dbReference type="ChEBI" id="CHEBI:58248"/>
        <dbReference type="ChEBI" id="CHEBI:58289"/>
        <dbReference type="EC" id="3.1.3.80"/>
    </reaction>
    <physiologicalReaction direction="left-to-right" evidence="15">
        <dbReference type="Rhea" id="RHEA:27382"/>
    </physiologicalReaction>
</comment>
<dbReference type="InterPro" id="IPR029033">
    <property type="entry name" value="His_PPase_superfam"/>
</dbReference>
<dbReference type="RefSeq" id="XP_026288371.1">
    <property type="nucleotide sequence ID" value="XM_026432586.2"/>
</dbReference>
<dbReference type="GO" id="GO:0005886">
    <property type="term" value="C:plasma membrane"/>
    <property type="evidence" value="ECO:0007669"/>
    <property type="project" value="UniProtKB-SubCell"/>
</dbReference>
<dbReference type="PANTHER" id="PTHR20963">
    <property type="entry name" value="MULTIPLE INOSITOL POLYPHOSPHATE PHOSPHATASE-RELATED"/>
    <property type="match status" value="1"/>
</dbReference>
<protein>
    <recommendedName>
        <fullName evidence="5">Multiple inositol polyphosphate phosphatase 1</fullName>
        <ecNumber evidence="4">3.1.3.62</ecNumber>
        <ecNumber evidence="3">3.1.3.80</ecNumber>
    </recommendedName>
    <alternativeName>
        <fullName evidence="11">2,3-bisphosphoglycerate 3-phosphatase</fullName>
    </alternativeName>
</protein>
<keyword evidence="10" id="KW-0325">Glycoprotein</keyword>
<comment type="catalytic activity">
    <reaction evidence="14">
        <text>1D-myo-inositol hexakisphosphate + H2O = 1D-myo-inositol 1,2,4,5,6-pentakisphosphate + phosphate</text>
        <dbReference type="Rhea" id="RHEA:16989"/>
        <dbReference type="ChEBI" id="CHEBI:15377"/>
        <dbReference type="ChEBI" id="CHEBI:43474"/>
        <dbReference type="ChEBI" id="CHEBI:57798"/>
        <dbReference type="ChEBI" id="CHEBI:58130"/>
        <dbReference type="EC" id="3.1.3.62"/>
    </reaction>
    <physiologicalReaction direction="left-to-right" evidence="14">
        <dbReference type="Rhea" id="RHEA:16990"/>
    </physiologicalReaction>
</comment>
<keyword evidence="8" id="KW-0378">Hydrolase</keyword>
<keyword evidence="6" id="KW-1003">Cell membrane</keyword>
<feature type="active site" description="Proton donor" evidence="16">
    <location>
        <position position="345"/>
    </location>
</feature>
<dbReference type="InterPro" id="IPR000560">
    <property type="entry name" value="His_Pase_clade-2"/>
</dbReference>
<organism evidence="19 20">
    <name type="scientific">Frankliniella occidentalis</name>
    <name type="common">Western flower thrips</name>
    <name type="synonym">Euthrips occidentalis</name>
    <dbReference type="NCBI Taxonomy" id="133901"/>
    <lineage>
        <taxon>Eukaryota</taxon>
        <taxon>Metazoa</taxon>
        <taxon>Ecdysozoa</taxon>
        <taxon>Arthropoda</taxon>
        <taxon>Hexapoda</taxon>
        <taxon>Insecta</taxon>
        <taxon>Pterygota</taxon>
        <taxon>Neoptera</taxon>
        <taxon>Paraneoptera</taxon>
        <taxon>Thysanoptera</taxon>
        <taxon>Terebrantia</taxon>
        <taxon>Thripoidea</taxon>
        <taxon>Thripidae</taxon>
        <taxon>Frankliniella</taxon>
    </lineage>
</organism>
<evidence type="ECO:0000256" key="11">
    <source>
        <dbReference type="ARBA" id="ARBA00031642"/>
    </source>
</evidence>
<dbReference type="EC" id="3.1.3.80" evidence="3"/>
<evidence type="ECO:0000313" key="20">
    <source>
        <dbReference type="RefSeq" id="XP_026288371.1"/>
    </source>
</evidence>
<feature type="disulfide bond" evidence="17">
    <location>
        <begin position="260"/>
        <end position="278"/>
    </location>
</feature>
<keyword evidence="19" id="KW-1185">Reference proteome</keyword>
<dbReference type="CDD" id="cd07061">
    <property type="entry name" value="HP_HAP_like"/>
    <property type="match status" value="1"/>
</dbReference>
<keyword evidence="17" id="KW-1015">Disulfide bond</keyword>